<gene>
    <name evidence="1" type="ORF">HPB50_013715</name>
</gene>
<dbReference type="EMBL" id="CM023481">
    <property type="protein sequence ID" value="KAH6946480.1"/>
    <property type="molecule type" value="Genomic_DNA"/>
</dbReference>
<name>A0ACB7THR7_HYAAI</name>
<reference evidence="1" key="1">
    <citation type="submission" date="2020-05" db="EMBL/GenBank/DDBJ databases">
        <title>Large-scale comparative analyses of tick genomes elucidate their genetic diversity and vector capacities.</title>
        <authorList>
            <person name="Jia N."/>
            <person name="Wang J."/>
            <person name="Shi W."/>
            <person name="Du L."/>
            <person name="Sun Y."/>
            <person name="Zhan W."/>
            <person name="Jiang J."/>
            <person name="Wang Q."/>
            <person name="Zhang B."/>
            <person name="Ji P."/>
            <person name="Sakyi L.B."/>
            <person name="Cui X."/>
            <person name="Yuan T."/>
            <person name="Jiang B."/>
            <person name="Yang W."/>
            <person name="Lam T.T.-Y."/>
            <person name="Chang Q."/>
            <person name="Ding S."/>
            <person name="Wang X."/>
            <person name="Zhu J."/>
            <person name="Ruan X."/>
            <person name="Zhao L."/>
            <person name="Wei J."/>
            <person name="Que T."/>
            <person name="Du C."/>
            <person name="Cheng J."/>
            <person name="Dai P."/>
            <person name="Han X."/>
            <person name="Huang E."/>
            <person name="Gao Y."/>
            <person name="Liu J."/>
            <person name="Shao H."/>
            <person name="Ye R."/>
            <person name="Li L."/>
            <person name="Wei W."/>
            <person name="Wang X."/>
            <person name="Wang C."/>
            <person name="Yang T."/>
            <person name="Huo Q."/>
            <person name="Li W."/>
            <person name="Guo W."/>
            <person name="Chen H."/>
            <person name="Zhou L."/>
            <person name="Ni X."/>
            <person name="Tian J."/>
            <person name="Zhou Y."/>
            <person name="Sheng Y."/>
            <person name="Liu T."/>
            <person name="Pan Y."/>
            <person name="Xia L."/>
            <person name="Li J."/>
            <person name="Zhao F."/>
            <person name="Cao W."/>
        </authorList>
    </citation>
    <scope>NUCLEOTIDE SEQUENCE</scope>
    <source>
        <strain evidence="1">Hyas-2018</strain>
    </source>
</reference>
<protein>
    <submittedName>
        <fullName evidence="1">Uncharacterized protein</fullName>
    </submittedName>
</protein>
<evidence type="ECO:0000313" key="1">
    <source>
        <dbReference type="EMBL" id="KAH6946480.1"/>
    </source>
</evidence>
<sequence length="195" mass="21249">MSRQSGVPHSHPQVNPSSVEWVPAHIGIAGNELADGAARDAHASHGPTTTFITRNDVARLYIARSTRELHPDPRVAAGKGPRPLPDEGLARRDRSLLLRLRIGCYRTAERLHRLTGGGSPLCADCADEETLQHLLLKCPCADNQRRVLLATYGRLGLPRTTIEHLLFPACAKTSAVRAFAALLEFIEAAGQRGRF</sequence>
<dbReference type="Proteomes" id="UP000821845">
    <property type="component" value="Chromosome 1"/>
</dbReference>
<comment type="caution">
    <text evidence="1">The sequence shown here is derived from an EMBL/GenBank/DDBJ whole genome shotgun (WGS) entry which is preliminary data.</text>
</comment>
<proteinExistence type="predicted"/>
<organism evidence="1 2">
    <name type="scientific">Hyalomma asiaticum</name>
    <name type="common">Tick</name>
    <dbReference type="NCBI Taxonomy" id="266040"/>
    <lineage>
        <taxon>Eukaryota</taxon>
        <taxon>Metazoa</taxon>
        <taxon>Ecdysozoa</taxon>
        <taxon>Arthropoda</taxon>
        <taxon>Chelicerata</taxon>
        <taxon>Arachnida</taxon>
        <taxon>Acari</taxon>
        <taxon>Parasitiformes</taxon>
        <taxon>Ixodida</taxon>
        <taxon>Ixodoidea</taxon>
        <taxon>Ixodidae</taxon>
        <taxon>Hyalomminae</taxon>
        <taxon>Hyalomma</taxon>
    </lineage>
</organism>
<evidence type="ECO:0000313" key="2">
    <source>
        <dbReference type="Proteomes" id="UP000821845"/>
    </source>
</evidence>
<accession>A0ACB7THR7</accession>
<keyword evidence="2" id="KW-1185">Reference proteome</keyword>